<evidence type="ECO:0000256" key="6">
    <source>
        <dbReference type="ARBA" id="ARBA00022692"/>
    </source>
</evidence>
<protein>
    <recommendedName>
        <fullName evidence="9">Type II secretion system protein I</fullName>
        <shortName evidence="9">T2SS minor pseudopilin I</shortName>
    </recommendedName>
</protein>
<dbReference type="Proteomes" id="UP000263489">
    <property type="component" value="Unassembled WGS sequence"/>
</dbReference>
<evidence type="ECO:0000313" key="11">
    <source>
        <dbReference type="EMBL" id="HBC34595.1"/>
    </source>
</evidence>
<dbReference type="GO" id="GO:0015628">
    <property type="term" value="P:protein secretion by the type II secretion system"/>
    <property type="evidence" value="ECO:0007669"/>
    <property type="project" value="UniProtKB-UniRule"/>
</dbReference>
<comment type="subunit">
    <text evidence="9">Type II secretion is composed of four main components: the outer membrane complex, the inner membrane complex, the cytoplasmic secretion ATPase and the periplasm-spanning pseudopilus.</text>
</comment>
<feature type="domain" description="Type II secretion system protein GspI C-terminal" evidence="10">
    <location>
        <begin position="41"/>
        <end position="121"/>
    </location>
</feature>
<evidence type="ECO:0000256" key="9">
    <source>
        <dbReference type="RuleBase" id="RU368030"/>
    </source>
</evidence>
<evidence type="ECO:0000256" key="5">
    <source>
        <dbReference type="ARBA" id="ARBA00022519"/>
    </source>
</evidence>
<comment type="subcellular location">
    <subcellularLocation>
        <location evidence="1 9">Cell inner membrane</location>
        <topology evidence="1 9">Single-pass membrane protein</topology>
    </subcellularLocation>
</comment>
<comment type="PTM">
    <text evidence="9">Cleaved by prepilin peptidase.</text>
</comment>
<keyword evidence="8" id="KW-0472">Membrane</keyword>
<evidence type="ECO:0000259" key="10">
    <source>
        <dbReference type="Pfam" id="PF02501"/>
    </source>
</evidence>
<dbReference type="NCBIfam" id="TIGR02532">
    <property type="entry name" value="IV_pilin_GFxxxE"/>
    <property type="match status" value="1"/>
</dbReference>
<proteinExistence type="inferred from homology"/>
<evidence type="ECO:0000256" key="8">
    <source>
        <dbReference type="ARBA" id="ARBA00023136"/>
    </source>
</evidence>
<keyword evidence="6" id="KW-0812">Transmembrane</keyword>
<dbReference type="GO" id="GO:0015627">
    <property type="term" value="C:type II protein secretion system complex"/>
    <property type="evidence" value="ECO:0007669"/>
    <property type="project" value="UniProtKB-UniRule"/>
</dbReference>
<gene>
    <name evidence="11" type="primary">gspI</name>
    <name evidence="11" type="ORF">DC045_09805</name>
</gene>
<keyword evidence="3" id="KW-1003">Cell membrane</keyword>
<dbReference type="InterPro" id="IPR045584">
    <property type="entry name" value="Pilin-like"/>
</dbReference>
<comment type="function">
    <text evidence="9">Component of the type II secretion system required for the energy-dependent secretion of extracellular factors such as proteases and toxins from the periplasm.</text>
</comment>
<dbReference type="InterPro" id="IPR003413">
    <property type="entry name" value="T2SS_GspI_C"/>
</dbReference>
<dbReference type="GO" id="GO:0005886">
    <property type="term" value="C:plasma membrane"/>
    <property type="evidence" value="ECO:0007669"/>
    <property type="project" value="UniProtKB-SubCell"/>
</dbReference>
<dbReference type="NCBIfam" id="TIGR01707">
    <property type="entry name" value="gspI"/>
    <property type="match status" value="1"/>
</dbReference>
<dbReference type="SUPFAM" id="SSF54523">
    <property type="entry name" value="Pili subunits"/>
    <property type="match status" value="1"/>
</dbReference>
<keyword evidence="5 9" id="KW-0997">Cell inner membrane</keyword>
<dbReference type="InterPro" id="IPR012902">
    <property type="entry name" value="N_methyl_site"/>
</dbReference>
<dbReference type="AlphaFoldDB" id="A0A352IT12"/>
<keyword evidence="4 9" id="KW-0488">Methylation</keyword>
<dbReference type="InterPro" id="IPR010052">
    <property type="entry name" value="T2SS_protein-GspI"/>
</dbReference>
<dbReference type="Pfam" id="PF07963">
    <property type="entry name" value="N_methyl"/>
    <property type="match status" value="1"/>
</dbReference>
<evidence type="ECO:0000256" key="4">
    <source>
        <dbReference type="ARBA" id="ARBA00022481"/>
    </source>
</evidence>
<name>A0A352IT12_9GAMM</name>
<dbReference type="Pfam" id="PF02501">
    <property type="entry name" value="T2SSI"/>
    <property type="match status" value="1"/>
</dbReference>
<reference evidence="11 12" key="1">
    <citation type="journal article" date="2018" name="Nat. Biotechnol.">
        <title>A standardized bacterial taxonomy based on genome phylogeny substantially revises the tree of life.</title>
        <authorList>
            <person name="Parks D.H."/>
            <person name="Chuvochina M."/>
            <person name="Waite D.W."/>
            <person name="Rinke C."/>
            <person name="Skarshewski A."/>
            <person name="Chaumeil P.A."/>
            <person name="Hugenholtz P."/>
        </authorList>
    </citation>
    <scope>NUCLEOTIDE SEQUENCE [LARGE SCALE GENOMIC DNA]</scope>
    <source>
        <strain evidence="11">UBA9380</strain>
    </source>
</reference>
<evidence type="ECO:0000256" key="7">
    <source>
        <dbReference type="ARBA" id="ARBA00022989"/>
    </source>
</evidence>
<dbReference type="PANTHER" id="PTHR38779:SF2">
    <property type="entry name" value="TYPE II SECRETION SYSTEM PROTEIN I-RELATED"/>
    <property type="match status" value="1"/>
</dbReference>
<dbReference type="Gene3D" id="3.30.1300.30">
    <property type="entry name" value="GSPII I/J protein-like"/>
    <property type="match status" value="1"/>
</dbReference>
<accession>A0A352IT12</accession>
<comment type="similarity">
    <text evidence="2 9">Belongs to the GSP I family.</text>
</comment>
<dbReference type="PROSITE" id="PS00409">
    <property type="entry name" value="PROKAR_NTER_METHYL"/>
    <property type="match status" value="1"/>
</dbReference>
<evidence type="ECO:0000256" key="2">
    <source>
        <dbReference type="ARBA" id="ARBA00008358"/>
    </source>
</evidence>
<evidence type="ECO:0000256" key="3">
    <source>
        <dbReference type="ARBA" id="ARBA00022475"/>
    </source>
</evidence>
<evidence type="ECO:0000256" key="1">
    <source>
        <dbReference type="ARBA" id="ARBA00004377"/>
    </source>
</evidence>
<dbReference type="EMBL" id="DNNA01000155">
    <property type="protein sequence ID" value="HBC34595.1"/>
    <property type="molecule type" value="Genomic_DNA"/>
</dbReference>
<comment type="caution">
    <text evidence="11">The sequence shown here is derived from an EMBL/GenBank/DDBJ whole genome shotgun (WGS) entry which is preliminary data.</text>
</comment>
<sequence length="124" mass="13803">MRTQKGFTLIEVLIALLVFGLIATAAAEVGSQYISSYERVRDKTLASWLADNRINEIRLQENIPGISENSKDTDFGSYRWRVTTAILATAEAKMRRVEVTVARYREEGAAPEPIHTLSAFVGAQ</sequence>
<evidence type="ECO:0000313" key="12">
    <source>
        <dbReference type="Proteomes" id="UP000263489"/>
    </source>
</evidence>
<keyword evidence="7" id="KW-1133">Transmembrane helix</keyword>
<dbReference type="PANTHER" id="PTHR38779">
    <property type="entry name" value="TYPE II SECRETION SYSTEM PROTEIN I-RELATED"/>
    <property type="match status" value="1"/>
</dbReference>
<organism evidence="11 12">
    <name type="scientific">Marinobacter adhaerens</name>
    <dbReference type="NCBI Taxonomy" id="1033846"/>
    <lineage>
        <taxon>Bacteria</taxon>
        <taxon>Pseudomonadati</taxon>
        <taxon>Pseudomonadota</taxon>
        <taxon>Gammaproteobacteria</taxon>
        <taxon>Pseudomonadales</taxon>
        <taxon>Marinobacteraceae</taxon>
        <taxon>Marinobacter</taxon>
    </lineage>
</organism>